<evidence type="ECO:0000256" key="2">
    <source>
        <dbReference type="ARBA" id="ARBA00004778"/>
    </source>
</evidence>
<keyword evidence="6 13" id="KW-0418">Kinase</keyword>
<evidence type="ECO:0000256" key="7">
    <source>
        <dbReference type="ARBA" id="ARBA00022798"/>
    </source>
</evidence>
<dbReference type="SUPFAM" id="SSF101473">
    <property type="entry name" value="DhaL-like"/>
    <property type="match status" value="1"/>
</dbReference>
<organism evidence="13 14">
    <name type="scientific">Diaporthe ampelina</name>
    <dbReference type="NCBI Taxonomy" id="1214573"/>
    <lineage>
        <taxon>Eukaryota</taxon>
        <taxon>Fungi</taxon>
        <taxon>Dikarya</taxon>
        <taxon>Ascomycota</taxon>
        <taxon>Pezizomycotina</taxon>
        <taxon>Sordariomycetes</taxon>
        <taxon>Sordariomycetidae</taxon>
        <taxon>Diaporthales</taxon>
        <taxon>Diaporthaceae</taxon>
        <taxon>Diaporthe</taxon>
    </lineage>
</organism>
<dbReference type="InterPro" id="IPR004006">
    <property type="entry name" value="DhaK_dom"/>
</dbReference>
<dbReference type="GO" id="GO:0050354">
    <property type="term" value="F:triokinase activity"/>
    <property type="evidence" value="ECO:0007669"/>
    <property type="project" value="UniProtKB-EC"/>
</dbReference>
<dbReference type="InterPro" id="IPR050861">
    <property type="entry name" value="Dihydroxyacetone_Kinase"/>
</dbReference>
<dbReference type="AlphaFoldDB" id="A0A0G2FK80"/>
<dbReference type="Gene3D" id="1.25.40.340">
    <property type="match status" value="1"/>
</dbReference>
<evidence type="ECO:0000256" key="9">
    <source>
        <dbReference type="ARBA" id="ARBA00047974"/>
    </source>
</evidence>
<feature type="domain" description="DhaK" evidence="12">
    <location>
        <begin position="1"/>
        <end position="190"/>
    </location>
</feature>
<evidence type="ECO:0000256" key="3">
    <source>
        <dbReference type="ARBA" id="ARBA00008757"/>
    </source>
</evidence>
<reference evidence="13 14" key="2">
    <citation type="submission" date="2015-05" db="EMBL/GenBank/DDBJ databases">
        <authorList>
            <person name="Morales-Cruz A."/>
            <person name="Amrine K.C."/>
            <person name="Cantu D."/>
        </authorList>
    </citation>
    <scope>NUCLEOTIDE SEQUENCE [LARGE SCALE GENOMIC DNA]</scope>
    <source>
        <strain evidence="13">DA912</strain>
    </source>
</reference>
<dbReference type="PROSITE" id="PS51481">
    <property type="entry name" value="DHAK"/>
    <property type="match status" value="1"/>
</dbReference>
<dbReference type="SUPFAM" id="SSF82549">
    <property type="entry name" value="DAK1/DegV-like"/>
    <property type="match status" value="1"/>
</dbReference>
<dbReference type="InterPro" id="IPR036117">
    <property type="entry name" value="DhaL_dom_sf"/>
</dbReference>
<evidence type="ECO:0000256" key="4">
    <source>
        <dbReference type="ARBA" id="ARBA00022679"/>
    </source>
</evidence>
<dbReference type="Gene3D" id="3.30.1180.20">
    <property type="entry name" value="Dihydroxyacetone kinase, domain 2"/>
    <property type="match status" value="1"/>
</dbReference>
<dbReference type="STRING" id="1214573.A0A0G2FK80"/>
<evidence type="ECO:0000313" key="13">
    <source>
        <dbReference type="EMBL" id="KKY34787.1"/>
    </source>
</evidence>
<dbReference type="GO" id="GO:0004371">
    <property type="term" value="F:glycerone kinase activity"/>
    <property type="evidence" value="ECO:0007669"/>
    <property type="project" value="UniProtKB-EC"/>
</dbReference>
<comment type="catalytic activity">
    <reaction evidence="10">
        <text>dihydroxyacetone + ATP = dihydroxyacetone phosphate + ADP + H(+)</text>
        <dbReference type="Rhea" id="RHEA:15773"/>
        <dbReference type="ChEBI" id="CHEBI:15378"/>
        <dbReference type="ChEBI" id="CHEBI:16016"/>
        <dbReference type="ChEBI" id="CHEBI:30616"/>
        <dbReference type="ChEBI" id="CHEBI:57642"/>
        <dbReference type="ChEBI" id="CHEBI:456216"/>
        <dbReference type="EC" id="2.7.1.29"/>
    </reaction>
</comment>
<gene>
    <name evidence="13" type="ORF">UCDDA912_g05244</name>
</gene>
<keyword evidence="14" id="KW-1185">Reference proteome</keyword>
<dbReference type="GO" id="GO:0019588">
    <property type="term" value="P:anaerobic glycerol catabolic process"/>
    <property type="evidence" value="ECO:0007669"/>
    <property type="project" value="UniProtKB-UniPathway"/>
</dbReference>
<keyword evidence="7" id="KW-0319">Glycerol metabolism</keyword>
<proteinExistence type="inferred from homology"/>
<dbReference type="UniPathway" id="UPA00617">
    <property type="reaction ID" value="UER00669"/>
</dbReference>
<comment type="similarity">
    <text evidence="3">Belongs to the dihydroxyacetone kinase (DAK) family.</text>
</comment>
<dbReference type="OrthoDB" id="1724672at2759"/>
<evidence type="ECO:0000256" key="8">
    <source>
        <dbReference type="ARBA" id="ARBA00022840"/>
    </source>
</evidence>
<evidence type="ECO:0000256" key="1">
    <source>
        <dbReference type="ARBA" id="ARBA00003264"/>
    </source>
</evidence>
<comment type="function">
    <text evidence="1">Catalyzes both the phosphorylation of dihydroxyacetone and of glyceraldehyde.</text>
</comment>
<evidence type="ECO:0000256" key="6">
    <source>
        <dbReference type="ARBA" id="ARBA00022777"/>
    </source>
</evidence>
<comment type="caution">
    <text evidence="13">The sequence shown here is derived from an EMBL/GenBank/DDBJ whole genome shotgun (WGS) entry which is preliminary data.</text>
</comment>
<reference evidence="13 14" key="1">
    <citation type="submission" date="2015-05" db="EMBL/GenBank/DDBJ databases">
        <title>Distinctive expansion of gene families associated with plant cell wall degradation and secondary metabolism in the genomes of grapevine trunk pathogens.</title>
        <authorList>
            <person name="Lawrence D.P."/>
            <person name="Travadon R."/>
            <person name="Rolshausen P.E."/>
            <person name="Baumgartner K."/>
        </authorList>
    </citation>
    <scope>NUCLEOTIDE SEQUENCE [LARGE SCALE GENOMIC DNA]</scope>
    <source>
        <strain evidence="13">DA912</strain>
    </source>
</reference>
<evidence type="ECO:0000313" key="14">
    <source>
        <dbReference type="Proteomes" id="UP000034680"/>
    </source>
</evidence>
<keyword evidence="8" id="KW-0067">ATP-binding</keyword>
<protein>
    <submittedName>
        <fullName evidence="13">Putative dihydroxyacetone kinase</fullName>
    </submittedName>
</protein>
<name>A0A0G2FK80_9PEZI</name>
<sequence length="434" mass="46426">MKITGAAAARKYDFERTVNLGRSVNSQVVSIGSALDHCHVPGRQGNEAIPKDVAIVGAGIHNEPGAQRLSPFPPVEELIQYCLKLLCDPEDQERYFVTFEKGDSTVLVMNNYGGLSNLELGALTDETITQLASKWDIKPVRVLTGTFETSLNAPGFSISLCNLSAASRDSDTSVNELLELLDAPTTAVGWPNLTAPKSHLSGAKQQQNFQTKGKIKSNNSADITLDAKQLDTVIRSACEAAIAAEPNLTKWDTIMGDGDCGEAVKGVSESVINILNMNGAGKGSVLDFLDATMDAVDNMGGTLGAILGILLSAFASALKEQSTNPSSRISEQFATALEQAVAALKTHTSAREGDRTVMDVLLPFADEFAQSKDFHRAVGVAKERAEATKFLKARFGRATYIAEAQGQELPDPGAWALYEWLGGMSRAIKTFQVN</sequence>
<dbReference type="Pfam" id="PF02733">
    <property type="entry name" value="Dak1"/>
    <property type="match status" value="1"/>
</dbReference>
<dbReference type="Proteomes" id="UP000034680">
    <property type="component" value="Unassembled WGS sequence"/>
</dbReference>
<dbReference type="EMBL" id="LCUC01000186">
    <property type="protein sequence ID" value="KKY34787.1"/>
    <property type="molecule type" value="Genomic_DNA"/>
</dbReference>
<evidence type="ECO:0000259" key="12">
    <source>
        <dbReference type="PROSITE" id="PS51481"/>
    </source>
</evidence>
<keyword evidence="4" id="KW-0808">Transferase</keyword>
<accession>A0A0G2FK80</accession>
<dbReference type="InterPro" id="IPR004007">
    <property type="entry name" value="DhaL_dom"/>
</dbReference>
<dbReference type="PANTHER" id="PTHR28629:SF1">
    <property type="entry name" value="YALI0F01606P"/>
    <property type="match status" value="1"/>
</dbReference>
<dbReference type="PANTHER" id="PTHR28629">
    <property type="entry name" value="TRIOKINASE/FMN CYCLASE"/>
    <property type="match status" value="1"/>
</dbReference>
<comment type="pathway">
    <text evidence="2">Polyol metabolism; glycerol fermentation; glycerone phosphate from glycerol (oxidative route): step 2/2.</text>
</comment>
<feature type="domain" description="DhaL" evidence="11">
    <location>
        <begin position="228"/>
        <end position="426"/>
    </location>
</feature>
<evidence type="ECO:0000259" key="11">
    <source>
        <dbReference type="PROSITE" id="PS51480"/>
    </source>
</evidence>
<dbReference type="Pfam" id="PF02734">
    <property type="entry name" value="Dak2"/>
    <property type="match status" value="1"/>
</dbReference>
<dbReference type="SMART" id="SM01120">
    <property type="entry name" value="Dak2"/>
    <property type="match status" value="1"/>
</dbReference>
<evidence type="ECO:0000256" key="5">
    <source>
        <dbReference type="ARBA" id="ARBA00022741"/>
    </source>
</evidence>
<dbReference type="GO" id="GO:0005524">
    <property type="term" value="F:ATP binding"/>
    <property type="evidence" value="ECO:0007669"/>
    <property type="project" value="UniProtKB-KW"/>
</dbReference>
<comment type="catalytic activity">
    <reaction evidence="9">
        <text>D-glyceraldehyde + ATP = D-glyceraldehyde 3-phosphate + ADP + H(+)</text>
        <dbReference type="Rhea" id="RHEA:13941"/>
        <dbReference type="ChEBI" id="CHEBI:15378"/>
        <dbReference type="ChEBI" id="CHEBI:17378"/>
        <dbReference type="ChEBI" id="CHEBI:30616"/>
        <dbReference type="ChEBI" id="CHEBI:59776"/>
        <dbReference type="ChEBI" id="CHEBI:456216"/>
        <dbReference type="EC" id="2.7.1.28"/>
    </reaction>
</comment>
<keyword evidence="5" id="KW-0547">Nucleotide-binding</keyword>
<evidence type="ECO:0000256" key="10">
    <source>
        <dbReference type="ARBA" id="ARBA00048898"/>
    </source>
</evidence>
<dbReference type="GO" id="GO:0005829">
    <property type="term" value="C:cytosol"/>
    <property type="evidence" value="ECO:0007669"/>
    <property type="project" value="TreeGrafter"/>
</dbReference>
<dbReference type="FunFam" id="3.30.1180.20:FF:000001">
    <property type="entry name" value="Dihydroxyacetone kinase 1"/>
    <property type="match status" value="1"/>
</dbReference>
<dbReference type="PROSITE" id="PS51480">
    <property type="entry name" value="DHAL"/>
    <property type="match status" value="1"/>
</dbReference>